<name>A0ABY7JUM1_9FIRM</name>
<feature type="region of interest" description="Disordered" evidence="1">
    <location>
        <begin position="26"/>
        <end position="45"/>
    </location>
</feature>
<dbReference type="PANTHER" id="PTHR43031">
    <property type="entry name" value="FAD-DEPENDENT OXIDOREDUCTASE"/>
    <property type="match status" value="1"/>
</dbReference>
<dbReference type="PANTHER" id="PTHR43031:SF18">
    <property type="entry name" value="RHODANESE-RELATED SULFURTRANSFERASES"/>
    <property type="match status" value="1"/>
</dbReference>
<dbReference type="SMART" id="SM00450">
    <property type="entry name" value="RHOD"/>
    <property type="match status" value="2"/>
</dbReference>
<dbReference type="InterPro" id="IPR001763">
    <property type="entry name" value="Rhodanese-like_dom"/>
</dbReference>
<protein>
    <submittedName>
        <fullName evidence="3">Rhodanese-like domain-containing protein</fullName>
    </submittedName>
</protein>
<evidence type="ECO:0000259" key="2">
    <source>
        <dbReference type="PROSITE" id="PS50206"/>
    </source>
</evidence>
<gene>
    <name evidence="3" type="ORF">O0R46_04920</name>
</gene>
<dbReference type="InterPro" id="IPR036873">
    <property type="entry name" value="Rhodanese-like_dom_sf"/>
</dbReference>
<organism evidence="3 4">
    <name type="scientific">Peptostreptococcus equinus</name>
    <dbReference type="NCBI Taxonomy" id="3003601"/>
    <lineage>
        <taxon>Bacteria</taxon>
        <taxon>Bacillati</taxon>
        <taxon>Bacillota</taxon>
        <taxon>Clostridia</taxon>
        <taxon>Peptostreptococcales</taxon>
        <taxon>Peptostreptococcaceae</taxon>
        <taxon>Peptostreptococcus</taxon>
    </lineage>
</organism>
<dbReference type="Pfam" id="PF00581">
    <property type="entry name" value="Rhodanese"/>
    <property type="match status" value="2"/>
</dbReference>
<dbReference type="InterPro" id="IPR050229">
    <property type="entry name" value="GlpE_sulfurtransferase"/>
</dbReference>
<dbReference type="Proteomes" id="UP001164187">
    <property type="component" value="Chromosome"/>
</dbReference>
<keyword evidence="4" id="KW-1185">Reference proteome</keyword>
<dbReference type="EMBL" id="CP114052">
    <property type="protein sequence ID" value="WAW15798.1"/>
    <property type="molecule type" value="Genomic_DNA"/>
</dbReference>
<feature type="domain" description="Rhodanese" evidence="2">
    <location>
        <begin position="62"/>
        <end position="151"/>
    </location>
</feature>
<dbReference type="PROSITE" id="PS50206">
    <property type="entry name" value="RHODANESE_3"/>
    <property type="match status" value="2"/>
</dbReference>
<evidence type="ECO:0000313" key="3">
    <source>
        <dbReference type="EMBL" id="WAW15798.1"/>
    </source>
</evidence>
<feature type="domain" description="Rhodanese" evidence="2">
    <location>
        <begin position="163"/>
        <end position="239"/>
    </location>
</feature>
<evidence type="ECO:0000313" key="4">
    <source>
        <dbReference type="Proteomes" id="UP001164187"/>
    </source>
</evidence>
<evidence type="ECO:0000256" key="1">
    <source>
        <dbReference type="SAM" id="MobiDB-lite"/>
    </source>
</evidence>
<dbReference type="RefSeq" id="WP_269312479.1">
    <property type="nucleotide sequence ID" value="NZ_CP114052.1"/>
</dbReference>
<dbReference type="Gene3D" id="3.40.250.10">
    <property type="entry name" value="Rhodanese-like domain"/>
    <property type="match status" value="2"/>
</dbReference>
<dbReference type="SUPFAM" id="SSF52821">
    <property type="entry name" value="Rhodanese/Cell cycle control phosphatase"/>
    <property type="match status" value="2"/>
</dbReference>
<proteinExistence type="predicted"/>
<dbReference type="CDD" id="cd00158">
    <property type="entry name" value="RHOD"/>
    <property type="match status" value="2"/>
</dbReference>
<sequence length="248" mass="27757">MKCNKVIAILLASGFMVTGLTGCADQKKEEKKASTQTEQKKDAAVKEMKGDELNKIMEDQKEKEKYLVIDVRSQEEYDKGHVKYAINMPIDQFESMIKNIEDQKDKNVVTICNTGKKSAKAADMLVKKGFMNVYNAQGVKDFKYKTMTMVTNVRGAEMQKIANEGKYTIIDARKAEDFKMGHLKGAMNIEVENIDAKMSSIAKDKPVAVYCYSGNKSMAIAQKLSDAGYKATSSLDGTKEYTQFELVK</sequence>
<dbReference type="PROSITE" id="PS51257">
    <property type="entry name" value="PROKAR_LIPOPROTEIN"/>
    <property type="match status" value="1"/>
</dbReference>
<reference evidence="3" key="1">
    <citation type="submission" date="2022-12" db="EMBL/GenBank/DDBJ databases">
        <title>Peptostreptococcus.</title>
        <authorList>
            <person name="Lee S.H."/>
        </authorList>
    </citation>
    <scope>NUCLEOTIDE SEQUENCE</scope>
    <source>
        <strain evidence="3">CBA3647</strain>
    </source>
</reference>
<accession>A0ABY7JUM1</accession>